<name>A0A9Q1A209_SALPP</name>
<dbReference type="InterPro" id="IPR047259">
    <property type="entry name" value="QUIRKY-like"/>
</dbReference>
<sequence length="175" mass="20462">MKPKAAITNPFMRFPFTTRGDQFLAETSLVELEFHGQMLSRKRSKTNTARQLWKQPVGILEVGILGAQGLLPMKMKDDRGTADAYCVAKYVQKWVRTRKIIDTFNPKWNEQYTWEVYDPCTVIPTNGNSDLRFHSPCYRYEKASGVDWLSLFNLQFDFEREAIKTQEKVHLARYN</sequence>
<keyword evidence="3" id="KW-1185">Reference proteome</keyword>
<dbReference type="Proteomes" id="UP001151532">
    <property type="component" value="Chromosome 16"/>
</dbReference>
<dbReference type="EMBL" id="JAPFFK010000007">
    <property type="protein sequence ID" value="KAJ6755051.1"/>
    <property type="molecule type" value="Genomic_DNA"/>
</dbReference>
<dbReference type="SUPFAM" id="SSF49562">
    <property type="entry name" value="C2 domain (Calcium/lipid-binding domain, CaLB)"/>
    <property type="match status" value="1"/>
</dbReference>
<comment type="caution">
    <text evidence="2">The sequence shown here is derived from an EMBL/GenBank/DDBJ whole genome shotgun (WGS) entry which is preliminary data.</text>
</comment>
<protein>
    <submittedName>
        <fullName evidence="2">PHOSPHORIBOSYLANTHRANILATE TRANSFERASE ISOFORM 1</fullName>
    </submittedName>
</protein>
<reference evidence="2" key="1">
    <citation type="submission" date="2022-11" db="EMBL/GenBank/DDBJ databases">
        <authorList>
            <person name="Hyden B.L."/>
            <person name="Feng K."/>
            <person name="Yates T."/>
            <person name="Jawdy S."/>
            <person name="Smart L.B."/>
            <person name="Muchero W."/>
        </authorList>
    </citation>
    <scope>NUCLEOTIDE SEQUENCE</scope>
    <source>
        <tissue evidence="2">Shoot tip</tissue>
    </source>
</reference>
<evidence type="ECO:0000313" key="3">
    <source>
        <dbReference type="Proteomes" id="UP001151532"/>
    </source>
</evidence>
<dbReference type="PROSITE" id="PS50004">
    <property type="entry name" value="C2"/>
    <property type="match status" value="1"/>
</dbReference>
<dbReference type="Pfam" id="PF00168">
    <property type="entry name" value="C2"/>
    <property type="match status" value="1"/>
</dbReference>
<evidence type="ECO:0000313" key="2">
    <source>
        <dbReference type="EMBL" id="KAJ6755051.1"/>
    </source>
</evidence>
<dbReference type="AlphaFoldDB" id="A0A9Q1A209"/>
<feature type="domain" description="C2" evidence="1">
    <location>
        <begin position="41"/>
        <end position="170"/>
    </location>
</feature>
<dbReference type="Gene3D" id="2.60.40.150">
    <property type="entry name" value="C2 domain"/>
    <property type="match status" value="1"/>
</dbReference>
<dbReference type="InterPro" id="IPR035892">
    <property type="entry name" value="C2_domain_sf"/>
</dbReference>
<dbReference type="InterPro" id="IPR000008">
    <property type="entry name" value="C2_dom"/>
</dbReference>
<dbReference type="PANTHER" id="PTHR31425">
    <property type="entry name" value="PHOSPHORIBOSYLANTHRANILATE TRANSFERASE ISOFORM 1"/>
    <property type="match status" value="1"/>
</dbReference>
<organism evidence="2 3">
    <name type="scientific">Salix purpurea</name>
    <name type="common">Purple osier willow</name>
    <dbReference type="NCBI Taxonomy" id="77065"/>
    <lineage>
        <taxon>Eukaryota</taxon>
        <taxon>Viridiplantae</taxon>
        <taxon>Streptophyta</taxon>
        <taxon>Embryophyta</taxon>
        <taxon>Tracheophyta</taxon>
        <taxon>Spermatophyta</taxon>
        <taxon>Magnoliopsida</taxon>
        <taxon>eudicotyledons</taxon>
        <taxon>Gunneridae</taxon>
        <taxon>Pentapetalae</taxon>
        <taxon>rosids</taxon>
        <taxon>fabids</taxon>
        <taxon>Malpighiales</taxon>
        <taxon>Salicaceae</taxon>
        <taxon>Saliceae</taxon>
        <taxon>Salix</taxon>
    </lineage>
</organism>
<dbReference type="OrthoDB" id="5973539at2759"/>
<proteinExistence type="predicted"/>
<dbReference type="PANTHER" id="PTHR31425:SF24">
    <property type="entry name" value="MULTIPLE C2 DOMAIN AND TRANSMEMBRANE REGION PROTEIN 2"/>
    <property type="match status" value="1"/>
</dbReference>
<dbReference type="GO" id="GO:0016740">
    <property type="term" value="F:transferase activity"/>
    <property type="evidence" value="ECO:0007669"/>
    <property type="project" value="UniProtKB-KW"/>
</dbReference>
<gene>
    <name evidence="2" type="ORF">OIU79_027633</name>
</gene>
<keyword evidence="2" id="KW-0808">Transferase</keyword>
<dbReference type="SMART" id="SM00239">
    <property type="entry name" value="C2"/>
    <property type="match status" value="1"/>
</dbReference>
<evidence type="ECO:0000259" key="1">
    <source>
        <dbReference type="PROSITE" id="PS50004"/>
    </source>
</evidence>
<reference evidence="2" key="2">
    <citation type="journal article" date="2023" name="Int. J. Mol. Sci.">
        <title>De Novo Assembly and Annotation of 11 Diverse Shrub Willow (Salix) Genomes Reveals Novel Gene Organization in Sex-Linked Regions.</title>
        <authorList>
            <person name="Hyden B."/>
            <person name="Feng K."/>
            <person name="Yates T.B."/>
            <person name="Jawdy S."/>
            <person name="Cereghino C."/>
            <person name="Smart L.B."/>
            <person name="Muchero W."/>
        </authorList>
    </citation>
    <scope>NUCLEOTIDE SEQUENCE</scope>
    <source>
        <tissue evidence="2">Shoot tip</tissue>
    </source>
</reference>
<accession>A0A9Q1A209</accession>